<dbReference type="EMBL" id="JACFXV010000043">
    <property type="protein sequence ID" value="MBA5776693.1"/>
    <property type="molecule type" value="Genomic_DNA"/>
</dbReference>
<dbReference type="InterPro" id="IPR048951">
    <property type="entry name" value="Ppx_C"/>
</dbReference>
<evidence type="ECO:0000313" key="3">
    <source>
        <dbReference type="EMBL" id="MBA5776693.1"/>
    </source>
</evidence>
<dbReference type="RefSeq" id="WP_182163314.1">
    <property type="nucleotide sequence ID" value="NZ_JACFXV010000043.1"/>
</dbReference>
<protein>
    <submittedName>
        <fullName evidence="3">Ppx/GppA family phosphatase</fullName>
    </submittedName>
</protein>
<dbReference type="SUPFAM" id="SSF109604">
    <property type="entry name" value="HD-domain/PDEase-like"/>
    <property type="match status" value="1"/>
</dbReference>
<dbReference type="InterPro" id="IPR003695">
    <property type="entry name" value="Ppx_GppA_N"/>
</dbReference>
<evidence type="ECO:0000259" key="2">
    <source>
        <dbReference type="Pfam" id="PF21697"/>
    </source>
</evidence>
<dbReference type="Proteomes" id="UP000541109">
    <property type="component" value="Unassembled WGS sequence"/>
</dbReference>
<proteinExistence type="predicted"/>
<name>A0A839AAT6_9HYPH</name>
<dbReference type="Gene3D" id="3.30.420.150">
    <property type="entry name" value="Exopolyphosphatase. Domain 2"/>
    <property type="match status" value="1"/>
</dbReference>
<dbReference type="Gene3D" id="1.10.3210.10">
    <property type="entry name" value="Hypothetical protein af1432"/>
    <property type="match status" value="1"/>
</dbReference>
<organism evidence="3 4">
    <name type="scientific">Stappia albiluteola</name>
    <dbReference type="NCBI Taxonomy" id="2758565"/>
    <lineage>
        <taxon>Bacteria</taxon>
        <taxon>Pseudomonadati</taxon>
        <taxon>Pseudomonadota</taxon>
        <taxon>Alphaproteobacteria</taxon>
        <taxon>Hyphomicrobiales</taxon>
        <taxon>Stappiaceae</taxon>
        <taxon>Stappia</taxon>
    </lineage>
</organism>
<dbReference type="PANTHER" id="PTHR30005">
    <property type="entry name" value="EXOPOLYPHOSPHATASE"/>
    <property type="match status" value="1"/>
</dbReference>
<dbReference type="InterPro" id="IPR050273">
    <property type="entry name" value="GppA/Ppx_hydrolase"/>
</dbReference>
<dbReference type="GO" id="GO:0016462">
    <property type="term" value="F:pyrophosphatase activity"/>
    <property type="evidence" value="ECO:0007669"/>
    <property type="project" value="TreeGrafter"/>
</dbReference>
<feature type="domain" description="Ppx/GppA phosphatase N-terminal" evidence="1">
    <location>
        <begin position="34"/>
        <end position="313"/>
    </location>
</feature>
<comment type="caution">
    <text evidence="3">The sequence shown here is derived from an EMBL/GenBank/DDBJ whole genome shotgun (WGS) entry which is preliminary data.</text>
</comment>
<dbReference type="Pfam" id="PF21697">
    <property type="entry name" value="Ppx_C"/>
    <property type="match status" value="1"/>
</dbReference>
<dbReference type="InterPro" id="IPR043129">
    <property type="entry name" value="ATPase_NBD"/>
</dbReference>
<evidence type="ECO:0000313" key="4">
    <source>
        <dbReference type="Proteomes" id="UP000541109"/>
    </source>
</evidence>
<dbReference type="SUPFAM" id="SSF53067">
    <property type="entry name" value="Actin-like ATPase domain"/>
    <property type="match status" value="2"/>
</dbReference>
<dbReference type="CDD" id="cd24052">
    <property type="entry name" value="ASKHA_NBD_HpPPX-GppA-like"/>
    <property type="match status" value="1"/>
</dbReference>
<keyword evidence="4" id="KW-1185">Reference proteome</keyword>
<gene>
    <name evidence="3" type="ORF">H2509_06080</name>
</gene>
<reference evidence="3 4" key="1">
    <citation type="submission" date="2020-07" db="EMBL/GenBank/DDBJ databases">
        <title>Stappia sp., F7233, whole genome shotgun sequencing project.</title>
        <authorList>
            <person name="Jiang S."/>
            <person name="Liu Z.W."/>
            <person name="Du Z.J."/>
        </authorList>
    </citation>
    <scope>NUCLEOTIDE SEQUENCE [LARGE SCALE GENOMIC DNA]</scope>
    <source>
        <strain evidence="3 4">F7233</strain>
    </source>
</reference>
<dbReference type="Gene3D" id="3.30.420.40">
    <property type="match status" value="1"/>
</dbReference>
<evidence type="ECO:0000259" key="1">
    <source>
        <dbReference type="Pfam" id="PF02541"/>
    </source>
</evidence>
<feature type="domain" description="Exopolyphosphatase C-terminal" evidence="2">
    <location>
        <begin position="321"/>
        <end position="502"/>
    </location>
</feature>
<sequence length="509" mass="55577">MADAKKRKPLVRGRFNGDGPIAIIDIGSNSIRLVVYERYARAPTGLFNEKVLAGLGRGIGATGRLASETVTVALSALARFRRICDQCDVKELHVLATAAVRDASNGADFIEDVEDICRVPVRVLSGKDEARLSALGIISGIWKPNGVVGDLGGGSLELVEVTGTDIGRGQTLPLGGIRLQEDADGKPAKALKIADDMLANVGWLPESAGRDFYAVGGTWRSLGRLHLFQEGYPLHVMHEYDIATDEAIEFCQMVARRDIESIDSIETVSKARRPLLPYGAAVMEKVLRRMKPKRVVMSALGVREGLLFDLLPKKTQRLDPLVDAARELSELRSRSPDYAEELIDWTGQVFEKVGIDETDDEKRLRHASCLLSDIGWRAHPDYRGEQSLNIISNAGFVGVDHAGRAYLALAVYYRHQGLIDDALSPRIRELANSRLKERARILGAVLRVASVISASVEGILPNSSWDVDGDCAVLRLPGELAMLDGERLRKRVGQFGKLVGLKGIVLPLP</sequence>
<dbReference type="PANTHER" id="PTHR30005:SF0">
    <property type="entry name" value="RETROGRADE REGULATION PROTEIN 2"/>
    <property type="match status" value="1"/>
</dbReference>
<accession>A0A839AAT6</accession>
<dbReference type="AlphaFoldDB" id="A0A839AAT6"/>
<dbReference type="Pfam" id="PF02541">
    <property type="entry name" value="Ppx-GppA"/>
    <property type="match status" value="1"/>
</dbReference>